<keyword evidence="1" id="KW-0812">Transmembrane</keyword>
<accession>A0AAV7BCT1</accession>
<name>A0AAV7BCT1_ENGPU</name>
<keyword evidence="1" id="KW-0472">Membrane</keyword>
<gene>
    <name evidence="2" type="ORF">GDO81_011160</name>
</gene>
<comment type="caution">
    <text evidence="2">The sequence shown here is derived from an EMBL/GenBank/DDBJ whole genome shotgun (WGS) entry which is preliminary data.</text>
</comment>
<dbReference type="AlphaFoldDB" id="A0AAV7BCT1"/>
<feature type="transmembrane region" description="Helical" evidence="1">
    <location>
        <begin position="20"/>
        <end position="42"/>
    </location>
</feature>
<dbReference type="EMBL" id="WNYA01000005">
    <property type="protein sequence ID" value="KAG8570227.1"/>
    <property type="molecule type" value="Genomic_DNA"/>
</dbReference>
<evidence type="ECO:0000313" key="2">
    <source>
        <dbReference type="EMBL" id="KAG8570227.1"/>
    </source>
</evidence>
<keyword evidence="3" id="KW-1185">Reference proteome</keyword>
<proteinExistence type="predicted"/>
<evidence type="ECO:0000256" key="1">
    <source>
        <dbReference type="SAM" id="Phobius"/>
    </source>
</evidence>
<reference evidence="2" key="1">
    <citation type="thesis" date="2020" institute="ProQuest LLC" country="789 East Eisenhower Parkway, Ann Arbor, MI, USA">
        <title>Comparative Genomics and Chromosome Evolution.</title>
        <authorList>
            <person name="Mudd A.B."/>
        </authorList>
    </citation>
    <scope>NUCLEOTIDE SEQUENCE</scope>
    <source>
        <strain evidence="2">237g6f4</strain>
        <tissue evidence="2">Blood</tissue>
    </source>
</reference>
<keyword evidence="1" id="KW-1133">Transmembrane helix</keyword>
<sequence length="79" mass="9351">MYMSHTKQIILVDPVSKTEYSVYLTLFFPCSFTYRYKYFFFFKSKNVKHVKKNNHWLRGSVSSYTPVSKTNNGRVLGGH</sequence>
<protein>
    <submittedName>
        <fullName evidence="2">Uncharacterized protein</fullName>
    </submittedName>
</protein>
<evidence type="ECO:0000313" key="3">
    <source>
        <dbReference type="Proteomes" id="UP000824782"/>
    </source>
</evidence>
<organism evidence="2 3">
    <name type="scientific">Engystomops pustulosus</name>
    <name type="common">Tungara frog</name>
    <name type="synonym">Physalaemus pustulosus</name>
    <dbReference type="NCBI Taxonomy" id="76066"/>
    <lineage>
        <taxon>Eukaryota</taxon>
        <taxon>Metazoa</taxon>
        <taxon>Chordata</taxon>
        <taxon>Craniata</taxon>
        <taxon>Vertebrata</taxon>
        <taxon>Euteleostomi</taxon>
        <taxon>Amphibia</taxon>
        <taxon>Batrachia</taxon>
        <taxon>Anura</taxon>
        <taxon>Neobatrachia</taxon>
        <taxon>Hyloidea</taxon>
        <taxon>Leptodactylidae</taxon>
        <taxon>Leiuperinae</taxon>
        <taxon>Engystomops</taxon>
    </lineage>
</organism>
<dbReference type="Proteomes" id="UP000824782">
    <property type="component" value="Unassembled WGS sequence"/>
</dbReference>